<dbReference type="Pfam" id="PF25917">
    <property type="entry name" value="BSH_RND"/>
    <property type="match status" value="1"/>
</dbReference>
<dbReference type="RefSeq" id="WP_107671887.1">
    <property type="nucleotide sequence ID" value="NZ_PZKE01000002.1"/>
</dbReference>
<name>A0A2T4JDA3_FUSBL</name>
<reference evidence="9 10" key="1">
    <citation type="submission" date="2018-03" db="EMBL/GenBank/DDBJ databases">
        <title>Rhodobacter blasticus.</title>
        <authorList>
            <person name="Meyer T.E."/>
            <person name="Miller S."/>
            <person name="Lodha T."/>
            <person name="Gandham S."/>
            <person name="Chintalapati S."/>
            <person name="Chintalapati V.R."/>
        </authorList>
    </citation>
    <scope>NUCLEOTIDE SEQUENCE [LARGE SCALE GENOMIC DNA]</scope>
    <source>
        <strain evidence="9 10">DSM 2131</strain>
    </source>
</reference>
<evidence type="ECO:0000256" key="2">
    <source>
        <dbReference type="ARBA" id="ARBA00009477"/>
    </source>
</evidence>
<evidence type="ECO:0000259" key="8">
    <source>
        <dbReference type="Pfam" id="PF25967"/>
    </source>
</evidence>
<dbReference type="InterPro" id="IPR058627">
    <property type="entry name" value="MdtA-like_C"/>
</dbReference>
<dbReference type="InterPro" id="IPR006143">
    <property type="entry name" value="RND_pump_MFP"/>
</dbReference>
<keyword evidence="10" id="KW-1185">Reference proteome</keyword>
<keyword evidence="4" id="KW-0175">Coiled coil</keyword>
<dbReference type="PANTHER" id="PTHR30469">
    <property type="entry name" value="MULTIDRUG RESISTANCE PROTEIN MDTA"/>
    <property type="match status" value="1"/>
</dbReference>
<organism evidence="9 10">
    <name type="scientific">Fuscovulum blasticum DSM 2131</name>
    <dbReference type="NCBI Taxonomy" id="1188250"/>
    <lineage>
        <taxon>Bacteria</taxon>
        <taxon>Pseudomonadati</taxon>
        <taxon>Pseudomonadota</taxon>
        <taxon>Alphaproteobacteria</taxon>
        <taxon>Rhodobacterales</taxon>
        <taxon>Paracoccaceae</taxon>
        <taxon>Pseudogemmobacter</taxon>
    </lineage>
</organism>
<comment type="similarity">
    <text evidence="2">Belongs to the membrane fusion protein (MFP) (TC 8.A.1) family.</text>
</comment>
<evidence type="ECO:0000256" key="4">
    <source>
        <dbReference type="SAM" id="Coils"/>
    </source>
</evidence>
<protein>
    <submittedName>
        <fullName evidence="9">Efflux RND transporter periplasmic adaptor subunit</fullName>
    </submittedName>
</protein>
<evidence type="ECO:0000259" key="6">
    <source>
        <dbReference type="Pfam" id="PF25917"/>
    </source>
</evidence>
<keyword evidence="3" id="KW-0813">Transport</keyword>
<dbReference type="PANTHER" id="PTHR30469:SF15">
    <property type="entry name" value="HLYD FAMILY OF SECRETION PROTEINS"/>
    <property type="match status" value="1"/>
</dbReference>
<evidence type="ECO:0000256" key="3">
    <source>
        <dbReference type="ARBA" id="ARBA00022448"/>
    </source>
</evidence>
<keyword evidence="5" id="KW-0732">Signal</keyword>
<dbReference type="GO" id="GO:0015562">
    <property type="term" value="F:efflux transmembrane transporter activity"/>
    <property type="evidence" value="ECO:0007669"/>
    <property type="project" value="TreeGrafter"/>
</dbReference>
<feature type="chain" id="PRO_5015711952" evidence="5">
    <location>
        <begin position="20"/>
        <end position="353"/>
    </location>
</feature>
<evidence type="ECO:0000259" key="7">
    <source>
        <dbReference type="Pfam" id="PF25954"/>
    </source>
</evidence>
<evidence type="ECO:0000313" key="10">
    <source>
        <dbReference type="Proteomes" id="UP000241362"/>
    </source>
</evidence>
<dbReference type="Gene3D" id="2.40.420.20">
    <property type="match status" value="1"/>
</dbReference>
<dbReference type="Gene3D" id="1.10.287.470">
    <property type="entry name" value="Helix hairpin bin"/>
    <property type="match status" value="1"/>
</dbReference>
<dbReference type="SUPFAM" id="SSF111369">
    <property type="entry name" value="HlyD-like secretion proteins"/>
    <property type="match status" value="1"/>
</dbReference>
<dbReference type="InterPro" id="IPR058625">
    <property type="entry name" value="MdtA-like_BSH"/>
</dbReference>
<dbReference type="Pfam" id="PF25967">
    <property type="entry name" value="RND-MFP_C"/>
    <property type="match status" value="1"/>
</dbReference>
<comment type="subcellular location">
    <subcellularLocation>
        <location evidence="1">Cell envelope</location>
    </subcellularLocation>
</comment>
<dbReference type="InterPro" id="IPR058792">
    <property type="entry name" value="Beta-barrel_RND_2"/>
</dbReference>
<evidence type="ECO:0000256" key="5">
    <source>
        <dbReference type="SAM" id="SignalP"/>
    </source>
</evidence>
<accession>A0A2T4JDA3</accession>
<dbReference type="Gene3D" id="2.40.50.100">
    <property type="match status" value="1"/>
</dbReference>
<dbReference type="Proteomes" id="UP000241362">
    <property type="component" value="Unassembled WGS sequence"/>
</dbReference>
<comment type="caution">
    <text evidence="9">The sequence shown here is derived from an EMBL/GenBank/DDBJ whole genome shotgun (WGS) entry which is preliminary data.</text>
</comment>
<dbReference type="Pfam" id="PF25954">
    <property type="entry name" value="Beta-barrel_RND_2"/>
    <property type="match status" value="1"/>
</dbReference>
<evidence type="ECO:0000313" key="9">
    <source>
        <dbReference type="EMBL" id="PTE15879.1"/>
    </source>
</evidence>
<sequence>MTPMRVCLLLALLAAPAFAETPVEAPPRPVVSEIVTTETAPLRRFPGVIGAETETALAFQTAGRLANRPVERGDRVAAGDLLATLDEVTLAEDLALAEAALDSAVAEAELARQSLERVRELSRRGVAAQAQLEAAQAQADATAAQVEAARANRDRARNAEGFGRLTAPDAGIVTRVLADPGSQVAAGTPVLSLATGTGREALIDVPDEVLALLDPGARFIVSTRQPGAQPVGGTLRLIEPVASPGARTHRLRIRLDEGAQALRIGALVFAQVDAGQDPILTLPPEALMGDGVLVDVWVVGPDRKAERRKVSLGATVAGRLVVETGLAAGEEVVVRGVNSIRDGQQLGARIAGE</sequence>
<feature type="signal peptide" evidence="5">
    <location>
        <begin position="1"/>
        <end position="19"/>
    </location>
</feature>
<dbReference type="Gene3D" id="2.40.30.170">
    <property type="match status" value="1"/>
</dbReference>
<feature type="domain" description="CusB-like beta-barrel" evidence="7">
    <location>
        <begin position="203"/>
        <end position="272"/>
    </location>
</feature>
<gene>
    <name evidence="9" type="ORF">C5F44_02225</name>
</gene>
<evidence type="ECO:0000256" key="1">
    <source>
        <dbReference type="ARBA" id="ARBA00004196"/>
    </source>
</evidence>
<feature type="domain" description="Multidrug resistance protein MdtA-like C-terminal permuted SH3" evidence="8">
    <location>
        <begin position="292"/>
        <end position="337"/>
    </location>
</feature>
<dbReference type="EMBL" id="PZKE01000002">
    <property type="protein sequence ID" value="PTE15879.1"/>
    <property type="molecule type" value="Genomic_DNA"/>
</dbReference>
<dbReference type="GO" id="GO:1990281">
    <property type="term" value="C:efflux pump complex"/>
    <property type="evidence" value="ECO:0007669"/>
    <property type="project" value="TreeGrafter"/>
</dbReference>
<proteinExistence type="inferred from homology"/>
<dbReference type="NCBIfam" id="TIGR01730">
    <property type="entry name" value="RND_mfp"/>
    <property type="match status" value="1"/>
</dbReference>
<feature type="coiled-coil region" evidence="4">
    <location>
        <begin position="101"/>
        <end position="159"/>
    </location>
</feature>
<dbReference type="AlphaFoldDB" id="A0A2T4JDA3"/>
<feature type="domain" description="Multidrug resistance protein MdtA-like barrel-sandwich hybrid" evidence="6">
    <location>
        <begin position="60"/>
        <end position="189"/>
    </location>
</feature>